<keyword evidence="3" id="KW-1185">Reference proteome</keyword>
<evidence type="ECO:0008006" key="4">
    <source>
        <dbReference type="Google" id="ProtNLM"/>
    </source>
</evidence>
<evidence type="ECO:0000313" key="3">
    <source>
        <dbReference type="Proteomes" id="UP000656548"/>
    </source>
</evidence>
<dbReference type="RefSeq" id="WP_192746429.1">
    <property type="nucleotide sequence ID" value="NZ_JADBEJ010000005.1"/>
</dbReference>
<evidence type="ECO:0000256" key="1">
    <source>
        <dbReference type="SAM" id="Phobius"/>
    </source>
</evidence>
<organism evidence="2 3">
    <name type="scientific">Amycolatopsis roodepoortensis</name>
    <dbReference type="NCBI Taxonomy" id="700274"/>
    <lineage>
        <taxon>Bacteria</taxon>
        <taxon>Bacillati</taxon>
        <taxon>Actinomycetota</taxon>
        <taxon>Actinomycetes</taxon>
        <taxon>Pseudonocardiales</taxon>
        <taxon>Pseudonocardiaceae</taxon>
        <taxon>Amycolatopsis</taxon>
    </lineage>
</organism>
<name>A0ABR9LH49_9PSEU</name>
<feature type="transmembrane region" description="Helical" evidence="1">
    <location>
        <begin position="6"/>
        <end position="26"/>
    </location>
</feature>
<gene>
    <name evidence="2" type="ORF">H4W30_007043</name>
</gene>
<comment type="caution">
    <text evidence="2">The sequence shown here is derived from an EMBL/GenBank/DDBJ whole genome shotgun (WGS) entry which is preliminary data.</text>
</comment>
<keyword evidence="1" id="KW-1133">Transmembrane helix</keyword>
<proteinExistence type="predicted"/>
<dbReference type="Proteomes" id="UP000656548">
    <property type="component" value="Unassembled WGS sequence"/>
</dbReference>
<reference evidence="2 3" key="1">
    <citation type="submission" date="2020-10" db="EMBL/GenBank/DDBJ databases">
        <title>Sequencing the genomes of 1000 actinobacteria strains.</title>
        <authorList>
            <person name="Klenk H.-P."/>
        </authorList>
    </citation>
    <scope>NUCLEOTIDE SEQUENCE [LARGE SCALE GENOMIC DNA]</scope>
    <source>
        <strain evidence="2 3">DSM 46661</strain>
    </source>
</reference>
<keyword evidence="1" id="KW-0812">Transmembrane</keyword>
<sequence>MNNVSVISAVVSVAGAVLTAVLGGVFEARRRRTDREQLRRDLVSRYRDPLLQSAASLAARLRNGIDLLSGREVHQAAPGTERQDEYNRYESLYRLSAYLGWVQILQQEAHFLDMGSRGRNRRLMRHLGAVKAALSGHTEPSDARVFLLLGGEQQAIGELMIDPDSPDRPRCLGYVQFRRKYRDDAEFAEWFAPLLEETGKLLEHREQGAARLTTVYNALIDLITYLDPKKVWILGPNRKFEPALTTGSPGATPTK</sequence>
<evidence type="ECO:0000313" key="2">
    <source>
        <dbReference type="EMBL" id="MBE1579983.1"/>
    </source>
</evidence>
<dbReference type="EMBL" id="JADBEJ010000005">
    <property type="protein sequence ID" value="MBE1579983.1"/>
    <property type="molecule type" value="Genomic_DNA"/>
</dbReference>
<keyword evidence="1" id="KW-0472">Membrane</keyword>
<protein>
    <recommendedName>
        <fullName evidence="4">Secreted protein</fullName>
    </recommendedName>
</protein>
<accession>A0ABR9LH49</accession>